<gene>
    <name evidence="1" type="ORF">NQ176_g2300</name>
</gene>
<protein>
    <submittedName>
        <fullName evidence="1">Uncharacterized protein</fullName>
    </submittedName>
</protein>
<accession>A0ACC1NPY8</accession>
<comment type="caution">
    <text evidence="1">The sequence shown here is derived from an EMBL/GenBank/DDBJ whole genome shotgun (WGS) entry which is preliminary data.</text>
</comment>
<evidence type="ECO:0000313" key="2">
    <source>
        <dbReference type="Proteomes" id="UP001143910"/>
    </source>
</evidence>
<keyword evidence="2" id="KW-1185">Reference proteome</keyword>
<sequence>MAQEATGFIYHGYNLELDPSIKDGATTPESTLWTRFRDSVTGKPANRSFHEYDRGSEYFMPNDMVSLAMCLVAEPWVNGATDLQHDISLLVLDGKLGKAPVKDPRHALDVGTGTGIWALQFAQQNPNCQVIGSDLSAIQKQHGESNLSFVQQDAESEEWNFTHKFDYIHLRFIVTCFNDTKSVIQKAFDNLEPGGWIEFYDVTPDLVRVDDTFSGTAYEQWAQTFGRAGQILGRDFAKATKYPQWCREAGFVEVAEEHFPLPSNPYWPKDPKFKQIGQLQMLNQLALVDSLGKFLAIAGLSKDQITELEAQAKLDIQSPKIHFCMHLCITYARKPFLGEKV</sequence>
<name>A0ACC1NPY8_9HYPO</name>
<reference evidence="1" key="1">
    <citation type="submission" date="2022-08" db="EMBL/GenBank/DDBJ databases">
        <title>Genome Sequence of Lecanicillium fungicola.</title>
        <authorList>
            <person name="Buettner E."/>
        </authorList>
    </citation>
    <scope>NUCLEOTIDE SEQUENCE</scope>
    <source>
        <strain evidence="1">Babe33</strain>
    </source>
</reference>
<dbReference type="EMBL" id="JANJQO010000159">
    <property type="protein sequence ID" value="KAJ2980989.1"/>
    <property type="molecule type" value="Genomic_DNA"/>
</dbReference>
<dbReference type="Proteomes" id="UP001143910">
    <property type="component" value="Unassembled WGS sequence"/>
</dbReference>
<organism evidence="1 2">
    <name type="scientific">Zarea fungicola</name>
    <dbReference type="NCBI Taxonomy" id="93591"/>
    <lineage>
        <taxon>Eukaryota</taxon>
        <taxon>Fungi</taxon>
        <taxon>Dikarya</taxon>
        <taxon>Ascomycota</taxon>
        <taxon>Pezizomycotina</taxon>
        <taxon>Sordariomycetes</taxon>
        <taxon>Hypocreomycetidae</taxon>
        <taxon>Hypocreales</taxon>
        <taxon>Cordycipitaceae</taxon>
        <taxon>Zarea</taxon>
    </lineage>
</organism>
<evidence type="ECO:0000313" key="1">
    <source>
        <dbReference type="EMBL" id="KAJ2980989.1"/>
    </source>
</evidence>
<proteinExistence type="predicted"/>